<evidence type="ECO:0000256" key="4">
    <source>
        <dbReference type="ARBA" id="ARBA00022821"/>
    </source>
</evidence>
<dbReference type="OMA" id="AFTINAH"/>
<dbReference type="AlphaFoldDB" id="J3M595"/>
<reference evidence="8" key="1">
    <citation type="journal article" date="2013" name="Nat. Commun.">
        <title>Whole-genome sequencing of Oryza brachyantha reveals mechanisms underlying Oryza genome evolution.</title>
        <authorList>
            <person name="Chen J."/>
            <person name="Huang Q."/>
            <person name="Gao D."/>
            <person name="Wang J."/>
            <person name="Lang Y."/>
            <person name="Liu T."/>
            <person name="Li B."/>
            <person name="Bai Z."/>
            <person name="Luis Goicoechea J."/>
            <person name="Liang C."/>
            <person name="Chen C."/>
            <person name="Zhang W."/>
            <person name="Sun S."/>
            <person name="Liao Y."/>
            <person name="Zhang X."/>
            <person name="Yang L."/>
            <person name="Song C."/>
            <person name="Wang M."/>
            <person name="Shi J."/>
            <person name="Liu G."/>
            <person name="Liu J."/>
            <person name="Zhou H."/>
            <person name="Zhou W."/>
            <person name="Yu Q."/>
            <person name="An N."/>
            <person name="Chen Y."/>
            <person name="Cai Q."/>
            <person name="Wang B."/>
            <person name="Liu B."/>
            <person name="Min J."/>
            <person name="Huang Y."/>
            <person name="Wu H."/>
            <person name="Li Z."/>
            <person name="Zhang Y."/>
            <person name="Yin Y."/>
            <person name="Song W."/>
            <person name="Jiang J."/>
            <person name="Jackson S.A."/>
            <person name="Wing R.A."/>
            <person name="Wang J."/>
            <person name="Chen M."/>
        </authorList>
    </citation>
    <scope>NUCLEOTIDE SEQUENCE [LARGE SCALE GENOMIC DNA]</scope>
    <source>
        <strain evidence="8">cv. IRGC 101232</strain>
    </source>
</reference>
<evidence type="ECO:0000256" key="2">
    <source>
        <dbReference type="ARBA" id="ARBA00022525"/>
    </source>
</evidence>
<keyword evidence="3" id="KW-0732">Signal</keyword>
<reference evidence="8" key="2">
    <citation type="submission" date="2013-04" db="UniProtKB">
        <authorList>
            <consortium name="EnsemblPlants"/>
        </authorList>
    </citation>
    <scope>IDENTIFICATION</scope>
</reference>
<keyword evidence="5" id="KW-1015">Disulfide bond</keyword>
<organism evidence="8">
    <name type="scientific">Oryza brachyantha</name>
    <name type="common">malo sina</name>
    <dbReference type="NCBI Taxonomy" id="4533"/>
    <lineage>
        <taxon>Eukaryota</taxon>
        <taxon>Viridiplantae</taxon>
        <taxon>Streptophyta</taxon>
        <taxon>Embryophyta</taxon>
        <taxon>Tracheophyta</taxon>
        <taxon>Spermatophyta</taxon>
        <taxon>Magnoliopsida</taxon>
        <taxon>Liliopsida</taxon>
        <taxon>Poales</taxon>
        <taxon>Poaceae</taxon>
        <taxon>BOP clade</taxon>
        <taxon>Oryzoideae</taxon>
        <taxon>Oryzeae</taxon>
        <taxon>Oryzinae</taxon>
        <taxon>Oryza</taxon>
    </lineage>
</organism>
<evidence type="ECO:0000313" key="8">
    <source>
        <dbReference type="EnsemblPlants" id="OB05G17690.1"/>
    </source>
</evidence>
<keyword evidence="9" id="KW-1185">Reference proteome</keyword>
<dbReference type="InterPro" id="IPR045321">
    <property type="entry name" value="Cts1-like"/>
</dbReference>
<dbReference type="GO" id="GO:0004568">
    <property type="term" value="F:chitinase activity"/>
    <property type="evidence" value="ECO:0007669"/>
    <property type="project" value="TreeGrafter"/>
</dbReference>
<dbReference type="PANTHER" id="PTHR45708">
    <property type="entry name" value="ENDOCHITINASE"/>
    <property type="match status" value="1"/>
</dbReference>
<dbReference type="STRING" id="4533.J3M595"/>
<dbReference type="EnsemblPlants" id="OB05G17690.1">
    <property type="protein sequence ID" value="OB05G17690.1"/>
    <property type="gene ID" value="OB05G17690"/>
</dbReference>
<keyword evidence="4" id="KW-0611">Plant defense</keyword>
<dbReference type="SUPFAM" id="SSF51445">
    <property type="entry name" value="(Trans)glycosidases"/>
    <property type="match status" value="1"/>
</dbReference>
<evidence type="ECO:0000256" key="5">
    <source>
        <dbReference type="ARBA" id="ARBA00023157"/>
    </source>
</evidence>
<evidence type="ECO:0000256" key="6">
    <source>
        <dbReference type="ARBA" id="ARBA00061481"/>
    </source>
</evidence>
<name>J3M595_ORYBR</name>
<proteinExistence type="inferred from homology"/>
<evidence type="ECO:0000256" key="3">
    <source>
        <dbReference type="ARBA" id="ARBA00022729"/>
    </source>
</evidence>
<evidence type="ECO:0000313" key="9">
    <source>
        <dbReference type="Proteomes" id="UP000006038"/>
    </source>
</evidence>
<dbReference type="InterPro" id="IPR001223">
    <property type="entry name" value="Glyco_hydro18_cat"/>
</dbReference>
<dbReference type="HOGENOM" id="CLU_007818_0_0_1"/>
<dbReference type="InterPro" id="IPR017853">
    <property type="entry name" value="GH"/>
</dbReference>
<feature type="domain" description="GH18" evidence="7">
    <location>
        <begin position="67"/>
        <end position="333"/>
    </location>
</feature>
<sequence length="333" mass="36541">RYHQWRPDDASRRLCRWQCYCPRPASPPRPRTPATPWCSGAGTGTRAPSGRRLLPSACLAAASQNTGDTVVFWGRNRDEGTLREACDAGLYTTVVISFLSAFGQGRPYTLDISGHPVAGVGDDIKYCQSRGKLVLLAIGGQGGEYWLPSSRAAADLHDHLWNTYLRGDGNAGVSRPFGDAVVNGIDFFIDQGATEHYDELARLLDAHNKDYRATVGVMLTATARCGYPDQRLQAALATGLFHRVHVKQFGDGRCASTQSGVETFKKWAAAYRSRVLVGVVASPEADRQSYISPESLNNDVLPVINKLNNFGGVMVWNRYWDKKTNYTARLAAL</sequence>
<dbReference type="Proteomes" id="UP000006038">
    <property type="component" value="Chromosome 5"/>
</dbReference>
<dbReference type="PANTHER" id="PTHR45708:SF11">
    <property type="entry name" value="XYLANASE INHIBITOR PROTEIN XIP"/>
    <property type="match status" value="1"/>
</dbReference>
<dbReference type="InterPro" id="IPR050542">
    <property type="entry name" value="Glycosyl_Hydrlase18_Chitinase"/>
</dbReference>
<dbReference type="GO" id="GO:0050832">
    <property type="term" value="P:defense response to fungus"/>
    <property type="evidence" value="ECO:0007669"/>
    <property type="project" value="UniProtKB-ARBA"/>
</dbReference>
<dbReference type="FunFam" id="3.20.20.80:FF:000044">
    <property type="entry name" value="Chitinase III C10701-rice"/>
    <property type="match status" value="1"/>
</dbReference>
<evidence type="ECO:0000256" key="1">
    <source>
        <dbReference type="ARBA" id="ARBA00004613"/>
    </source>
</evidence>
<dbReference type="GO" id="GO:0005975">
    <property type="term" value="P:carbohydrate metabolic process"/>
    <property type="evidence" value="ECO:0007669"/>
    <property type="project" value="InterPro"/>
</dbReference>
<protein>
    <recommendedName>
        <fullName evidence="7">GH18 domain-containing protein</fullName>
    </recommendedName>
</protein>
<dbReference type="Pfam" id="PF00704">
    <property type="entry name" value="Glyco_hydro_18"/>
    <property type="match status" value="1"/>
</dbReference>
<comment type="subcellular location">
    <subcellularLocation>
        <location evidence="1">Secreted</location>
    </subcellularLocation>
</comment>
<dbReference type="eggNOG" id="KOG4701">
    <property type="taxonomic scope" value="Eukaryota"/>
</dbReference>
<keyword evidence="2" id="KW-0964">Secreted</keyword>
<evidence type="ECO:0000259" key="7">
    <source>
        <dbReference type="PROSITE" id="PS51910"/>
    </source>
</evidence>
<dbReference type="Gramene" id="OB05G17690.1">
    <property type="protein sequence ID" value="OB05G17690.1"/>
    <property type="gene ID" value="OB05G17690"/>
</dbReference>
<dbReference type="CDD" id="cd02877">
    <property type="entry name" value="GH18_hevamine_XipI_class_III"/>
    <property type="match status" value="1"/>
</dbReference>
<dbReference type="GO" id="GO:0005576">
    <property type="term" value="C:extracellular region"/>
    <property type="evidence" value="ECO:0007669"/>
    <property type="project" value="UniProtKB-SubCell"/>
</dbReference>
<comment type="similarity">
    <text evidence="6">Belongs to the glycosyl hydrolase 18 family. Xylanase inhibitor subfamily.</text>
</comment>
<accession>J3M595</accession>
<dbReference type="Gene3D" id="3.20.20.80">
    <property type="entry name" value="Glycosidases"/>
    <property type="match status" value="1"/>
</dbReference>
<dbReference type="PROSITE" id="PS51910">
    <property type="entry name" value="GH18_2"/>
    <property type="match status" value="1"/>
</dbReference>
<dbReference type="GO" id="GO:0004857">
    <property type="term" value="F:enzyme inhibitor activity"/>
    <property type="evidence" value="ECO:0007669"/>
    <property type="project" value="UniProtKB-ARBA"/>
</dbReference>